<dbReference type="InterPro" id="IPR005628">
    <property type="entry name" value="GspK"/>
</dbReference>
<dbReference type="KEGG" id="lug:FPZ22_03055"/>
<gene>
    <name evidence="14" type="ORF">FPZ22_03055</name>
</gene>
<dbReference type="OrthoDB" id="9788973at2"/>
<dbReference type="InterPro" id="IPR049179">
    <property type="entry name" value="T2SSK_SAM-like_2nd"/>
</dbReference>
<dbReference type="SUPFAM" id="SSF158544">
    <property type="entry name" value="GspK insert domain-like"/>
    <property type="match status" value="2"/>
</dbReference>
<dbReference type="InterPro" id="IPR045584">
    <property type="entry name" value="Pilin-like"/>
</dbReference>
<dbReference type="GO" id="GO:0005886">
    <property type="term" value="C:plasma membrane"/>
    <property type="evidence" value="ECO:0007669"/>
    <property type="project" value="UniProtKB-SubCell"/>
</dbReference>
<sequence length="337" mass="36056">MSPVPTGAWPLVRDARAERGAALLTVLLLVAVMTVLLVAVLDDIRFGLRRTGNAQALTQAQWYALGSEELARARIARLDAGNGRTTLEGGWNGRPFVFPIDGGAMRVRVDDGTACFNLNSVVEGAPNHWTRREAGVRQYLALLRALEFTPAQAATMADALVDWIDSDQLPGPAGAEDAAYADRGPGLRTSGALLAEASELRAVAGHDAAAYARLRPHVCALPDAALSPVNVNTLEAHDAVLLTMLSDGALDTGAARRVLASRPAGGWRDVPAFASQPLVLAAGLSDPVLEQLRVRTRYFNLRTEVEYDGAEVVLSALLDDDSQGPMRLVARRWTHDE</sequence>
<dbReference type="EMBL" id="CP042218">
    <property type="protein sequence ID" value="QDW65996.1"/>
    <property type="molecule type" value="Genomic_DNA"/>
</dbReference>
<keyword evidence="8 11" id="KW-1133">Transmembrane helix</keyword>
<evidence type="ECO:0000313" key="15">
    <source>
        <dbReference type="Proteomes" id="UP000316584"/>
    </source>
</evidence>
<feature type="domain" description="T2SS protein K first SAM-like" evidence="13">
    <location>
        <begin position="114"/>
        <end position="223"/>
    </location>
</feature>
<dbReference type="NCBIfam" id="NF037980">
    <property type="entry name" value="T2SS_GspK"/>
    <property type="match status" value="1"/>
</dbReference>
<keyword evidence="4 10" id="KW-1003">Cell membrane</keyword>
<dbReference type="PANTHER" id="PTHR38831">
    <property type="entry name" value="TYPE II SECRETION SYSTEM PROTEIN K"/>
    <property type="match status" value="1"/>
</dbReference>
<evidence type="ECO:0000259" key="13">
    <source>
        <dbReference type="Pfam" id="PF21687"/>
    </source>
</evidence>
<evidence type="ECO:0000256" key="9">
    <source>
        <dbReference type="ARBA" id="ARBA00023136"/>
    </source>
</evidence>
<dbReference type="Pfam" id="PF21687">
    <property type="entry name" value="T2SSK_1st"/>
    <property type="match status" value="1"/>
</dbReference>
<reference evidence="14 15" key="1">
    <citation type="submission" date="2019-07" db="EMBL/GenBank/DDBJ databases">
        <title>Full genome sequence of Luteimonas sp. Gr-4.</title>
        <authorList>
            <person name="Im W.-T."/>
        </authorList>
    </citation>
    <scope>NUCLEOTIDE SEQUENCE [LARGE SCALE GENOMIC DNA]</scope>
    <source>
        <strain evidence="14 15">Gr-4</strain>
    </source>
</reference>
<evidence type="ECO:0000256" key="1">
    <source>
        <dbReference type="ARBA" id="ARBA00004533"/>
    </source>
</evidence>
<keyword evidence="6 11" id="KW-0812">Transmembrane</keyword>
<dbReference type="PIRSF" id="PIRSF002786">
    <property type="entry name" value="XcpX"/>
    <property type="match status" value="1"/>
</dbReference>
<keyword evidence="5 10" id="KW-0997">Cell inner membrane</keyword>
<comment type="similarity">
    <text evidence="2 10">Belongs to the GSP K family.</text>
</comment>
<evidence type="ECO:0000256" key="11">
    <source>
        <dbReference type="SAM" id="Phobius"/>
    </source>
</evidence>
<dbReference type="Pfam" id="PF03934">
    <property type="entry name" value="T2SSK"/>
    <property type="match status" value="1"/>
</dbReference>
<dbReference type="SUPFAM" id="SSF54523">
    <property type="entry name" value="Pili subunits"/>
    <property type="match status" value="1"/>
</dbReference>
<accession>A0A518N239</accession>
<evidence type="ECO:0000256" key="4">
    <source>
        <dbReference type="ARBA" id="ARBA00022475"/>
    </source>
</evidence>
<dbReference type="RefSeq" id="WP_144890173.1">
    <property type="nucleotide sequence ID" value="NZ_CP042218.1"/>
</dbReference>
<evidence type="ECO:0000256" key="5">
    <source>
        <dbReference type="ARBA" id="ARBA00022519"/>
    </source>
</evidence>
<keyword evidence="15" id="KW-1185">Reference proteome</keyword>
<dbReference type="Gene3D" id="3.30.1300.30">
    <property type="entry name" value="GSPII I/J protein-like"/>
    <property type="match status" value="1"/>
</dbReference>
<dbReference type="Proteomes" id="UP000316584">
    <property type="component" value="Chromosome"/>
</dbReference>
<dbReference type="PANTHER" id="PTHR38831:SF1">
    <property type="entry name" value="TYPE II SECRETION SYSTEM PROTEIN K-RELATED"/>
    <property type="match status" value="1"/>
</dbReference>
<name>A0A518N239_9GAMM</name>
<keyword evidence="9 10" id="KW-0472">Membrane</keyword>
<protein>
    <recommendedName>
        <fullName evidence="10">Type II secretion system protein K</fullName>
    </recommendedName>
</protein>
<evidence type="ECO:0000256" key="3">
    <source>
        <dbReference type="ARBA" id="ARBA00022448"/>
    </source>
</evidence>
<dbReference type="InterPro" id="IPR038072">
    <property type="entry name" value="GspK_central_sf"/>
</dbReference>
<evidence type="ECO:0000259" key="12">
    <source>
        <dbReference type="Pfam" id="PF03934"/>
    </source>
</evidence>
<proteinExistence type="inferred from homology"/>
<evidence type="ECO:0000256" key="2">
    <source>
        <dbReference type="ARBA" id="ARBA00007246"/>
    </source>
</evidence>
<keyword evidence="7" id="KW-0653">Protein transport</keyword>
<evidence type="ECO:0000256" key="6">
    <source>
        <dbReference type="ARBA" id="ARBA00022692"/>
    </source>
</evidence>
<evidence type="ECO:0000256" key="10">
    <source>
        <dbReference type="PIRNR" id="PIRNR002786"/>
    </source>
</evidence>
<dbReference type="Gene3D" id="1.10.40.60">
    <property type="entry name" value="EpsJ-like"/>
    <property type="match status" value="2"/>
</dbReference>
<organism evidence="14 15">
    <name type="scientific">Luteimonas granuli</name>
    <dbReference type="NCBI Taxonomy" id="1176533"/>
    <lineage>
        <taxon>Bacteria</taxon>
        <taxon>Pseudomonadati</taxon>
        <taxon>Pseudomonadota</taxon>
        <taxon>Gammaproteobacteria</taxon>
        <taxon>Lysobacterales</taxon>
        <taxon>Lysobacteraceae</taxon>
        <taxon>Luteimonas</taxon>
    </lineage>
</organism>
<comment type="subcellular location">
    <subcellularLocation>
        <location evidence="1 10">Cell inner membrane</location>
    </subcellularLocation>
</comment>
<dbReference type="InterPro" id="IPR049031">
    <property type="entry name" value="T2SSK_SAM-like_1st"/>
</dbReference>
<evidence type="ECO:0000313" key="14">
    <source>
        <dbReference type="EMBL" id="QDW65996.1"/>
    </source>
</evidence>
<feature type="domain" description="T2SS protein K second SAM-like" evidence="12">
    <location>
        <begin position="229"/>
        <end position="287"/>
    </location>
</feature>
<keyword evidence="3 10" id="KW-0813">Transport</keyword>
<evidence type="ECO:0000256" key="7">
    <source>
        <dbReference type="ARBA" id="ARBA00022927"/>
    </source>
</evidence>
<dbReference type="AlphaFoldDB" id="A0A518N239"/>
<dbReference type="GO" id="GO:0009306">
    <property type="term" value="P:protein secretion"/>
    <property type="evidence" value="ECO:0007669"/>
    <property type="project" value="InterPro"/>
</dbReference>
<feature type="transmembrane region" description="Helical" evidence="11">
    <location>
        <begin position="20"/>
        <end position="41"/>
    </location>
</feature>
<evidence type="ECO:0000256" key="8">
    <source>
        <dbReference type="ARBA" id="ARBA00022989"/>
    </source>
</evidence>